<dbReference type="EMBL" id="CP090823">
    <property type="protein sequence ID" value="ARD95092.1"/>
    <property type="molecule type" value="Genomic_DNA"/>
</dbReference>
<protein>
    <submittedName>
        <fullName evidence="2">Uncharacterized protein</fullName>
    </submittedName>
</protein>
<dbReference type="AlphaFoldDB" id="A0AAC9QY08"/>
<gene>
    <name evidence="2" type="ORF">LL229_0200</name>
</gene>
<name>A0AAC9QY08_LACLL</name>
<keyword evidence="1" id="KW-0812">Transmembrane</keyword>
<evidence type="ECO:0000313" key="2">
    <source>
        <dbReference type="EMBL" id="ARD95092.1"/>
    </source>
</evidence>
<evidence type="ECO:0000313" key="3">
    <source>
        <dbReference type="Proteomes" id="UP001055586"/>
    </source>
</evidence>
<accession>A0AAC9QY08</accession>
<organism evidence="2 3">
    <name type="scientific">Lactococcus lactis subsp. lactis</name>
    <name type="common">Streptococcus lactis</name>
    <dbReference type="NCBI Taxonomy" id="1360"/>
    <lineage>
        <taxon>Bacteria</taxon>
        <taxon>Bacillati</taxon>
        <taxon>Bacillota</taxon>
        <taxon>Bacilli</taxon>
        <taxon>Lactobacillales</taxon>
        <taxon>Streptococcaceae</taxon>
        <taxon>Lactococcus</taxon>
    </lineage>
</organism>
<feature type="transmembrane region" description="Helical" evidence="1">
    <location>
        <begin position="12"/>
        <end position="27"/>
    </location>
</feature>
<proteinExistence type="predicted"/>
<feature type="transmembrane region" description="Helical" evidence="1">
    <location>
        <begin position="33"/>
        <end position="51"/>
    </location>
</feature>
<keyword evidence="1" id="KW-1133">Transmembrane helix</keyword>
<sequence length="56" mass="6638">MKKFFYKYGHYGYFVVAILCLITFFVRDSTDNTIWILLFGVWLVIGFTSMVSNKDK</sequence>
<dbReference type="Proteomes" id="UP001055586">
    <property type="component" value="Chromosome"/>
</dbReference>
<reference evidence="2" key="1">
    <citation type="submission" date="2023-09" db="EMBL/GenBank/DDBJ databases">
        <title>Complete Genomes and Methylome analysis of Lactococcus lactis subs lactis strains.</title>
        <authorList>
            <person name="Fomenkov A."/>
            <person name="McDonnell B."/>
            <person name="Sun L."/>
            <person name="Van Sinderen D."/>
            <person name="Roberts R.J."/>
        </authorList>
    </citation>
    <scope>NUCLEOTIDE SEQUENCE</scope>
    <source>
        <strain evidence="2">229</strain>
    </source>
</reference>
<dbReference type="RefSeq" id="WP_164976596.1">
    <property type="nucleotide sequence ID" value="NZ_CP015896.1"/>
</dbReference>
<evidence type="ECO:0000256" key="1">
    <source>
        <dbReference type="SAM" id="Phobius"/>
    </source>
</evidence>
<keyword evidence="1" id="KW-0472">Membrane</keyword>